<protein>
    <recommendedName>
        <fullName evidence="4">U6 snRNA-associated Sm-like protein LSm1</fullName>
    </recommendedName>
</protein>
<sequence>MLTLGSGIPSLNPQLPAQMFTTAAQLLDLTDKKLMISLRDGRKLIGILRSWDQFGMLAAPHFSPRIPYSIFHITCHGTKTHLGPCTANIVLQSTIERIFVAPTPAPSSSLASAPAPAPAQPGLYADIPRGLFLVRGENVLLLGEIDLDKDDDAPPGYERADAELVQRLVRERSAGEAKRDKNRLKKLAELGFEGENSGEAIFG</sequence>
<dbReference type="GO" id="GO:1990904">
    <property type="term" value="C:ribonucleoprotein complex"/>
    <property type="evidence" value="ECO:0007669"/>
    <property type="project" value="UniProtKB-KW"/>
</dbReference>
<comment type="function">
    <text evidence="4">Component of the cytoplasmic LSM1-LSM7 complex which is involved in mRNA degradation.</text>
</comment>
<dbReference type="AlphaFoldDB" id="A0A8A3PE38"/>
<evidence type="ECO:0000313" key="6">
    <source>
        <dbReference type="EMBL" id="QSZ33323.1"/>
    </source>
</evidence>
<feature type="domain" description="Sm" evidence="5">
    <location>
        <begin position="24"/>
        <end position="144"/>
    </location>
</feature>
<evidence type="ECO:0000256" key="4">
    <source>
        <dbReference type="RuleBase" id="RU365047"/>
    </source>
</evidence>
<dbReference type="SUPFAM" id="SSF50182">
    <property type="entry name" value="Sm-like ribonucleoproteins"/>
    <property type="match status" value="1"/>
</dbReference>
<evidence type="ECO:0000256" key="1">
    <source>
        <dbReference type="ARBA" id="ARBA00022490"/>
    </source>
</evidence>
<reference evidence="6" key="1">
    <citation type="submission" date="2020-10" db="EMBL/GenBank/DDBJ databases">
        <title>Genome Sequence of Monilinia vaccinii-corymbosi Sheds Light on Mummy Berry Disease Infection of Blueberry and Mating Type.</title>
        <authorList>
            <person name="Yow A.G."/>
            <person name="Zhang Y."/>
            <person name="Bansal K."/>
            <person name="Eacker S.M."/>
            <person name="Sullivan S."/>
            <person name="Liachko I."/>
            <person name="Cubeta M.A."/>
            <person name="Rollins J.A."/>
            <person name="Ashrafi H."/>
        </authorList>
    </citation>
    <scope>NUCLEOTIDE SEQUENCE</scope>
    <source>
        <strain evidence="6">RL-1</strain>
    </source>
</reference>
<dbReference type="GO" id="GO:0000290">
    <property type="term" value="P:deadenylation-dependent decapping of nuclear-transcribed mRNA"/>
    <property type="evidence" value="ECO:0007669"/>
    <property type="project" value="TreeGrafter"/>
</dbReference>
<proteinExistence type="inferred from homology"/>
<evidence type="ECO:0000259" key="5">
    <source>
        <dbReference type="SMART" id="SM00651"/>
    </source>
</evidence>
<dbReference type="SMART" id="SM00651">
    <property type="entry name" value="Sm"/>
    <property type="match status" value="1"/>
</dbReference>
<dbReference type="CDD" id="cd01728">
    <property type="entry name" value="LSm1"/>
    <property type="match status" value="1"/>
</dbReference>
<dbReference type="Gene3D" id="2.30.30.100">
    <property type="match status" value="1"/>
</dbReference>
<keyword evidence="3 4" id="KW-0687">Ribonucleoprotein</keyword>
<dbReference type="GO" id="GO:1990726">
    <property type="term" value="C:Lsm1-7-Pat1 complex"/>
    <property type="evidence" value="ECO:0007669"/>
    <property type="project" value="TreeGrafter"/>
</dbReference>
<dbReference type="GO" id="GO:0006397">
    <property type="term" value="P:mRNA processing"/>
    <property type="evidence" value="ECO:0007669"/>
    <property type="project" value="UniProtKB-UniRule"/>
</dbReference>
<comment type="similarity">
    <text evidence="4">Belongs to the snRNP Sm proteins family.</text>
</comment>
<organism evidence="6 7">
    <name type="scientific">Monilinia vaccinii-corymbosi</name>
    <dbReference type="NCBI Taxonomy" id="61207"/>
    <lineage>
        <taxon>Eukaryota</taxon>
        <taxon>Fungi</taxon>
        <taxon>Dikarya</taxon>
        <taxon>Ascomycota</taxon>
        <taxon>Pezizomycotina</taxon>
        <taxon>Leotiomycetes</taxon>
        <taxon>Helotiales</taxon>
        <taxon>Sclerotiniaceae</taxon>
        <taxon>Monilinia</taxon>
    </lineage>
</organism>
<comment type="subcellular location">
    <subcellularLocation>
        <location evidence="4">Cytoplasm</location>
    </subcellularLocation>
    <subcellularLocation>
        <location evidence="4">Cytoplasm</location>
        <location evidence="4">P-body</location>
    </subcellularLocation>
</comment>
<dbReference type="PANTHER" id="PTHR15588:SF8">
    <property type="entry name" value="U6 SNRNA-ASSOCIATED SM-LIKE PROTEIN LSM1"/>
    <property type="match status" value="1"/>
</dbReference>
<dbReference type="InterPro" id="IPR010920">
    <property type="entry name" value="LSM_dom_sf"/>
</dbReference>
<gene>
    <name evidence="4" type="primary">LSM1</name>
    <name evidence="6" type="ORF">DSL72_002911</name>
</gene>
<dbReference type="OrthoDB" id="10263346at2759"/>
<keyword evidence="1 4" id="KW-0963">Cytoplasm</keyword>
<dbReference type="InterPro" id="IPR001163">
    <property type="entry name" value="Sm_dom_euk/arc"/>
</dbReference>
<evidence type="ECO:0000256" key="3">
    <source>
        <dbReference type="ARBA" id="ARBA00023274"/>
    </source>
</evidence>
<evidence type="ECO:0000256" key="2">
    <source>
        <dbReference type="ARBA" id="ARBA00022884"/>
    </source>
</evidence>
<dbReference type="Proteomes" id="UP000672032">
    <property type="component" value="Chromosome 3"/>
</dbReference>
<keyword evidence="2 4" id="KW-0694">RNA-binding</keyword>
<accession>A0A8A3PE38</accession>
<dbReference type="InterPro" id="IPR034104">
    <property type="entry name" value="Lsm1"/>
</dbReference>
<keyword evidence="7" id="KW-1185">Reference proteome</keyword>
<dbReference type="GO" id="GO:0000932">
    <property type="term" value="C:P-body"/>
    <property type="evidence" value="ECO:0007669"/>
    <property type="project" value="UniProtKB-SubCell"/>
</dbReference>
<comment type="subunit">
    <text evidence="4">Component of the heptameric LSM1-LSM7 complex that forms a seven-membered ring structure with a donut shape.</text>
</comment>
<name>A0A8A3PE38_9HELO</name>
<dbReference type="PANTHER" id="PTHR15588">
    <property type="entry name" value="LSM1"/>
    <property type="match status" value="1"/>
</dbReference>
<dbReference type="GO" id="GO:0003729">
    <property type="term" value="F:mRNA binding"/>
    <property type="evidence" value="ECO:0007669"/>
    <property type="project" value="TreeGrafter"/>
</dbReference>
<evidence type="ECO:0000313" key="7">
    <source>
        <dbReference type="Proteomes" id="UP000672032"/>
    </source>
</evidence>
<keyword evidence="4" id="KW-0507">mRNA processing</keyword>
<dbReference type="EMBL" id="CP063407">
    <property type="protein sequence ID" value="QSZ33323.1"/>
    <property type="molecule type" value="Genomic_DNA"/>
</dbReference>
<dbReference type="InterPro" id="IPR044642">
    <property type="entry name" value="PTHR15588"/>
</dbReference>